<sequence>MQSFTGRTSVSCQDLVKSPVQRTVQDVGIQVSNGKNLPKEVINICGKETRWVEIEIGYTGWRTEVVYQYREIKPNKPNCRLISGWKHVVKLLEIHQGDRVYFEGRPDMPWLLRVSRDKHPDAVKVEDEYWA</sequence>
<keyword evidence="5" id="KW-0539">Nucleus</keyword>
<reference evidence="6 7" key="1">
    <citation type="journal article" date="2021" name="Nat. Commun.">
        <title>Incipient diploidization of the medicinal plant Perilla within 10,000 years.</title>
        <authorList>
            <person name="Zhang Y."/>
            <person name="Shen Q."/>
            <person name="Leng L."/>
            <person name="Zhang D."/>
            <person name="Chen S."/>
            <person name="Shi Y."/>
            <person name="Ning Z."/>
            <person name="Chen S."/>
        </authorList>
    </citation>
    <scope>NUCLEOTIDE SEQUENCE [LARGE SCALE GENOMIC DNA]</scope>
    <source>
        <strain evidence="7">cv. PC099</strain>
    </source>
</reference>
<keyword evidence="3" id="KW-0238">DNA-binding</keyword>
<dbReference type="InterPro" id="IPR015300">
    <property type="entry name" value="DNA-bd_pseudobarrel_sf"/>
</dbReference>
<evidence type="ECO:0000256" key="4">
    <source>
        <dbReference type="ARBA" id="ARBA00023163"/>
    </source>
</evidence>
<accession>A0AAD4J7G2</accession>
<keyword evidence="7" id="KW-1185">Reference proteome</keyword>
<keyword evidence="4" id="KW-0804">Transcription</keyword>
<dbReference type="AlphaFoldDB" id="A0AAD4J7G2"/>
<proteinExistence type="predicted"/>
<evidence type="ECO:0000256" key="2">
    <source>
        <dbReference type="ARBA" id="ARBA00023015"/>
    </source>
</evidence>
<dbReference type="EMBL" id="SDAM02000129">
    <property type="protein sequence ID" value="KAH6828246.1"/>
    <property type="molecule type" value="Genomic_DNA"/>
</dbReference>
<comment type="caution">
    <text evidence="6">The sequence shown here is derived from an EMBL/GenBank/DDBJ whole genome shotgun (WGS) entry which is preliminary data.</text>
</comment>
<organism evidence="6 7">
    <name type="scientific">Perilla frutescens var. hirtella</name>
    <name type="common">Perilla citriodora</name>
    <name type="synonym">Perilla setoyensis</name>
    <dbReference type="NCBI Taxonomy" id="608512"/>
    <lineage>
        <taxon>Eukaryota</taxon>
        <taxon>Viridiplantae</taxon>
        <taxon>Streptophyta</taxon>
        <taxon>Embryophyta</taxon>
        <taxon>Tracheophyta</taxon>
        <taxon>Spermatophyta</taxon>
        <taxon>Magnoliopsida</taxon>
        <taxon>eudicotyledons</taxon>
        <taxon>Gunneridae</taxon>
        <taxon>Pentapetalae</taxon>
        <taxon>asterids</taxon>
        <taxon>lamiids</taxon>
        <taxon>Lamiales</taxon>
        <taxon>Lamiaceae</taxon>
        <taxon>Nepetoideae</taxon>
        <taxon>Elsholtzieae</taxon>
        <taxon>Perilla</taxon>
    </lineage>
</organism>
<dbReference type="Proteomes" id="UP001190926">
    <property type="component" value="Unassembled WGS sequence"/>
</dbReference>
<gene>
    <name evidence="6" type="ORF">C2S53_009949</name>
</gene>
<evidence type="ECO:0000256" key="5">
    <source>
        <dbReference type="ARBA" id="ARBA00023242"/>
    </source>
</evidence>
<keyword evidence="2" id="KW-0805">Transcription regulation</keyword>
<dbReference type="GO" id="GO:0005634">
    <property type="term" value="C:nucleus"/>
    <property type="evidence" value="ECO:0007669"/>
    <property type="project" value="UniProtKB-SubCell"/>
</dbReference>
<dbReference type="SUPFAM" id="SSF101936">
    <property type="entry name" value="DNA-binding pseudobarrel domain"/>
    <property type="match status" value="1"/>
</dbReference>
<protein>
    <submittedName>
        <fullName evidence="6">Uncharacterized protein</fullName>
    </submittedName>
</protein>
<evidence type="ECO:0000313" key="7">
    <source>
        <dbReference type="Proteomes" id="UP001190926"/>
    </source>
</evidence>
<evidence type="ECO:0000256" key="3">
    <source>
        <dbReference type="ARBA" id="ARBA00023125"/>
    </source>
</evidence>
<evidence type="ECO:0000313" key="6">
    <source>
        <dbReference type="EMBL" id="KAH6828246.1"/>
    </source>
</evidence>
<name>A0AAD4J7G2_PERFH</name>
<comment type="subcellular location">
    <subcellularLocation>
        <location evidence="1">Nucleus</location>
    </subcellularLocation>
</comment>
<evidence type="ECO:0000256" key="1">
    <source>
        <dbReference type="ARBA" id="ARBA00004123"/>
    </source>
</evidence>
<dbReference type="GO" id="GO:0003677">
    <property type="term" value="F:DNA binding"/>
    <property type="evidence" value="ECO:0007669"/>
    <property type="project" value="UniProtKB-KW"/>
</dbReference>